<dbReference type="SUPFAM" id="SSF54909">
    <property type="entry name" value="Dimeric alpha+beta barrel"/>
    <property type="match status" value="1"/>
</dbReference>
<dbReference type="EMBL" id="JAAATY010000028">
    <property type="protein sequence ID" value="NRN69516.1"/>
    <property type="molecule type" value="Genomic_DNA"/>
</dbReference>
<keyword evidence="2" id="KW-1185">Reference proteome</keyword>
<sequence>MKYVLFYESADDVLANAPRHFPAHAARLAEFIERGTLLMSGAFGDPQQEGSM</sequence>
<evidence type="ECO:0000313" key="1">
    <source>
        <dbReference type="EMBL" id="NRN69516.1"/>
    </source>
</evidence>
<evidence type="ECO:0000313" key="2">
    <source>
        <dbReference type="Proteomes" id="UP000763557"/>
    </source>
</evidence>
<proteinExistence type="predicted"/>
<accession>A0ABX2FDR8</accession>
<gene>
    <name evidence="1" type="ORF">GC106_67730</name>
</gene>
<name>A0ABX2FDR8_9PSEU</name>
<dbReference type="Proteomes" id="UP000763557">
    <property type="component" value="Unassembled WGS sequence"/>
</dbReference>
<dbReference type="InterPro" id="IPR011008">
    <property type="entry name" value="Dimeric_a/b-barrel"/>
</dbReference>
<protein>
    <recommendedName>
        <fullName evidence="3">YCII-related domain-containing protein</fullName>
    </recommendedName>
</protein>
<comment type="caution">
    <text evidence="1">The sequence shown here is derived from an EMBL/GenBank/DDBJ whole genome shotgun (WGS) entry which is preliminary data.</text>
</comment>
<reference evidence="1 2" key="1">
    <citation type="submission" date="2020-01" db="EMBL/GenBank/DDBJ databases">
        <title>Kibdelosporangium persica a novel Actinomycetes from a hot desert in Iran.</title>
        <authorList>
            <person name="Safaei N."/>
            <person name="Zaburannyi N."/>
            <person name="Mueller R."/>
            <person name="Wink J."/>
        </authorList>
    </citation>
    <scope>NUCLEOTIDE SEQUENCE [LARGE SCALE GENOMIC DNA]</scope>
    <source>
        <strain evidence="1 2">4NS15</strain>
    </source>
</reference>
<evidence type="ECO:0008006" key="3">
    <source>
        <dbReference type="Google" id="ProtNLM"/>
    </source>
</evidence>
<organism evidence="1 2">
    <name type="scientific">Kibdelosporangium persicum</name>
    <dbReference type="NCBI Taxonomy" id="2698649"/>
    <lineage>
        <taxon>Bacteria</taxon>
        <taxon>Bacillati</taxon>
        <taxon>Actinomycetota</taxon>
        <taxon>Actinomycetes</taxon>
        <taxon>Pseudonocardiales</taxon>
        <taxon>Pseudonocardiaceae</taxon>
        <taxon>Kibdelosporangium</taxon>
    </lineage>
</organism>
<dbReference type="Gene3D" id="3.30.70.1060">
    <property type="entry name" value="Dimeric alpha+beta barrel"/>
    <property type="match status" value="1"/>
</dbReference>
<dbReference type="RefSeq" id="WP_246367538.1">
    <property type="nucleotide sequence ID" value="NZ_CBCSGW010000012.1"/>
</dbReference>